<protein>
    <recommendedName>
        <fullName evidence="4">FAD-binding FR-type domain-containing protein</fullName>
    </recommendedName>
</protein>
<name>A0A5B8MSX6_9CHLO</name>
<evidence type="ECO:0000313" key="2">
    <source>
        <dbReference type="EMBL" id="QDZ23759.1"/>
    </source>
</evidence>
<accession>A0A5B8MSX6</accession>
<dbReference type="PANTHER" id="PTHR47215:SF1">
    <property type="entry name" value="F9L1.8 PROTEIN"/>
    <property type="match status" value="1"/>
</dbReference>
<dbReference type="PANTHER" id="PTHR47215">
    <property type="match status" value="1"/>
</dbReference>
<dbReference type="Gene3D" id="3.40.50.80">
    <property type="entry name" value="Nucleotide-binding domain of ferredoxin-NADP reductase (FNR) module"/>
    <property type="match status" value="1"/>
</dbReference>
<dbReference type="SUPFAM" id="SSF52343">
    <property type="entry name" value="Ferredoxin reductase-like, C-terminal NADP-linked domain"/>
    <property type="match status" value="1"/>
</dbReference>
<dbReference type="AlphaFoldDB" id="A0A5B8MSX6"/>
<dbReference type="Proteomes" id="UP000316726">
    <property type="component" value="Chromosome 11"/>
</dbReference>
<evidence type="ECO:0008006" key="4">
    <source>
        <dbReference type="Google" id="ProtNLM"/>
    </source>
</evidence>
<sequence length="315" mass="34724">MESRILRRLGSSRSSPCRPRRAAPRRSSRLRATGREDGDLKWTTTTVVENRSASADGSLRTLLLSVDDDVRQLSGRRFGSTPSLERLENPRWIDDFNNPGQYIVVRNEEGKKERVCLSSTPYQAHKESAFLSASKVEILVDRNVGGILGLGDMAPGEQFESSNVLGKGFQSLFHDEDKLGLSLEEGKDLILVASGTGIGPMRSVVDWAPVQAYAGNGHVVTLIYHMETLQSAAFVDDFESWREAGVHVRPCLGNDASVIEGEIFDQKGQIRTSIVKPNSEPSFLVSGFPGKVTAKLSRLLAKNDIHGNRVFYCDF</sequence>
<feature type="compositionally biased region" description="Basic residues" evidence="1">
    <location>
        <begin position="18"/>
        <end position="29"/>
    </location>
</feature>
<evidence type="ECO:0000256" key="1">
    <source>
        <dbReference type="SAM" id="MobiDB-lite"/>
    </source>
</evidence>
<gene>
    <name evidence="2" type="ORF">A3770_11p62770</name>
</gene>
<dbReference type="InterPro" id="IPR039261">
    <property type="entry name" value="FNR_nucleotide-bd"/>
</dbReference>
<feature type="region of interest" description="Disordered" evidence="1">
    <location>
        <begin position="1"/>
        <end position="37"/>
    </location>
</feature>
<keyword evidence="3" id="KW-1185">Reference proteome</keyword>
<dbReference type="STRING" id="1764295.A0A5B8MSX6"/>
<dbReference type="EMBL" id="CP031044">
    <property type="protein sequence ID" value="QDZ23759.1"/>
    <property type="molecule type" value="Genomic_DNA"/>
</dbReference>
<proteinExistence type="predicted"/>
<reference evidence="2 3" key="1">
    <citation type="submission" date="2018-07" db="EMBL/GenBank/DDBJ databases">
        <title>The complete nuclear genome of the prasinophyte Chloropicon primus (CCMP1205).</title>
        <authorList>
            <person name="Pombert J.-F."/>
            <person name="Otis C."/>
            <person name="Turmel M."/>
            <person name="Lemieux C."/>
        </authorList>
    </citation>
    <scope>NUCLEOTIDE SEQUENCE [LARGE SCALE GENOMIC DNA]</scope>
    <source>
        <strain evidence="2 3">CCMP1205</strain>
    </source>
</reference>
<evidence type="ECO:0000313" key="3">
    <source>
        <dbReference type="Proteomes" id="UP000316726"/>
    </source>
</evidence>
<organism evidence="2 3">
    <name type="scientific">Chloropicon primus</name>
    <dbReference type="NCBI Taxonomy" id="1764295"/>
    <lineage>
        <taxon>Eukaryota</taxon>
        <taxon>Viridiplantae</taxon>
        <taxon>Chlorophyta</taxon>
        <taxon>Chloropicophyceae</taxon>
        <taxon>Chloropicales</taxon>
        <taxon>Chloropicaceae</taxon>
        <taxon>Chloropicon</taxon>
    </lineage>
</organism>
<feature type="compositionally biased region" description="Low complexity" evidence="1">
    <location>
        <begin position="8"/>
        <end position="17"/>
    </location>
</feature>
<dbReference type="OrthoDB" id="538001at2759"/>